<dbReference type="Pfam" id="PF01344">
    <property type="entry name" value="Kelch_1"/>
    <property type="match status" value="1"/>
</dbReference>
<dbReference type="PANTHER" id="PTHR46093:SF18">
    <property type="entry name" value="FIBRONECTIN TYPE-III DOMAIN-CONTAINING PROTEIN"/>
    <property type="match status" value="1"/>
</dbReference>
<dbReference type="OrthoDB" id="432528at2759"/>
<comment type="caution">
    <text evidence="5">The sequence shown here is derived from an EMBL/GenBank/DDBJ whole genome shotgun (WGS) entry which is preliminary data.</text>
</comment>
<dbReference type="InterPro" id="IPR006652">
    <property type="entry name" value="Kelch_1"/>
</dbReference>
<reference evidence="5" key="1">
    <citation type="journal article" date="2021" name="Open Biol.">
        <title>Shared evolutionary footprints suggest mitochondrial oxidative damage underlies multiple complex I losses in fungi.</title>
        <authorList>
            <person name="Schikora-Tamarit M.A."/>
            <person name="Marcet-Houben M."/>
            <person name="Nosek J."/>
            <person name="Gabaldon T."/>
        </authorList>
    </citation>
    <scope>NUCLEOTIDE SEQUENCE</scope>
    <source>
        <strain evidence="5">CBS2887</strain>
    </source>
</reference>
<dbReference type="Proteomes" id="UP000774326">
    <property type="component" value="Unassembled WGS sequence"/>
</dbReference>
<feature type="domain" description="BTB" evidence="4">
    <location>
        <begin position="481"/>
        <end position="547"/>
    </location>
</feature>
<feature type="region of interest" description="Disordered" evidence="3">
    <location>
        <begin position="1"/>
        <end position="29"/>
    </location>
</feature>
<sequence>MTITTLPPQSHLPVHKLTKPHKTKGSHPLTRLKSSLSVTSSGKVFLFGGFDEDDVLDGNVYLYDIKTETWECVKSKDLIKDSIEGTQGQSQGDNAVNAVIQGKVFREGHTVLSVPEQDQVIVFGGVSPNDNNNLQLMNQNTSELLVFDLKTKKWHDIISTNCNSGSDNMAINFPSSRSRHAACLSPDGLTMFISGGLDTMNYSLTYDDLYSFDLQTQKWNGPWKFIPRFDHHITVHEGKIWSFGGLSNDMAHVNELISWFDLQTGTTGSVRNDTANDVHHHHHLNGSHLYEVGDHIFVNPSKGDTNVVLDVMVPLISDLNGGGPGLIGNNGNNLHEPFIGLYDIDRLHRCEVFGHNSSNVPSLLSGYSWRHSFCYEGKLYFIGYETMPGTLTEESENESDERRMDCVASLQLSDLGVSEFATGLTTNTNNSRNSSLLMDFKDLLYSGELADFHIVGLDSEDRPATMDAKFVDHNEPINADADTSLDRESFHKSMPIPTHKLILQTRWPYLRTLISSGMVESQDNVLFLQEPITWLKALLEFVYTDKLPQHVVSDMDVLSGLLLLSNLYDLPKLRPVVLREMHNIGFQCDNVVMVWARARCINEELLCHSAKLFIFANWGKVVKEESFLRLSRDELIDLMSEIDSDAMILSNLSSNSAAMNPQQFNKAPLIGYHEPNMMAIPKHSSPTTSSSVHTPSTGNILSNTLDIIRNNMNQDVEDERIEGGNSAWNNIHDSTSTSDLTNSISNTPISLIATTLNNSRRTRIIDDNEQMWDDRTAGSSPISHLEFLRQQRRPY</sequence>
<dbReference type="SUPFAM" id="SSF54695">
    <property type="entry name" value="POZ domain"/>
    <property type="match status" value="1"/>
</dbReference>
<protein>
    <recommendedName>
        <fullName evidence="4">BTB domain-containing protein</fullName>
    </recommendedName>
</protein>
<dbReference type="Pfam" id="PF24681">
    <property type="entry name" value="Kelch_KLHDC2_KLHL20_DRC7"/>
    <property type="match status" value="1"/>
</dbReference>
<evidence type="ECO:0000256" key="3">
    <source>
        <dbReference type="SAM" id="MobiDB-lite"/>
    </source>
</evidence>
<dbReference type="CDD" id="cd14733">
    <property type="entry name" value="BACK"/>
    <property type="match status" value="1"/>
</dbReference>
<evidence type="ECO:0000313" key="6">
    <source>
        <dbReference type="Proteomes" id="UP000774326"/>
    </source>
</evidence>
<dbReference type="PROSITE" id="PS50097">
    <property type="entry name" value="BTB"/>
    <property type="match status" value="1"/>
</dbReference>
<keyword evidence="1" id="KW-0880">Kelch repeat</keyword>
<reference evidence="5" key="2">
    <citation type="submission" date="2021-01" db="EMBL/GenBank/DDBJ databases">
        <authorList>
            <person name="Schikora-Tamarit M.A."/>
        </authorList>
    </citation>
    <scope>NUCLEOTIDE SEQUENCE</scope>
    <source>
        <strain evidence="5">CBS2887</strain>
    </source>
</reference>
<dbReference type="InterPro" id="IPR000210">
    <property type="entry name" value="BTB/POZ_dom"/>
</dbReference>
<dbReference type="PANTHER" id="PTHR46093">
    <property type="entry name" value="ACYL-COA-BINDING DOMAIN-CONTAINING PROTEIN 5"/>
    <property type="match status" value="1"/>
</dbReference>
<dbReference type="SUPFAM" id="SSF117281">
    <property type="entry name" value="Kelch motif"/>
    <property type="match status" value="1"/>
</dbReference>
<evidence type="ECO:0000256" key="2">
    <source>
        <dbReference type="ARBA" id="ARBA00022737"/>
    </source>
</evidence>
<evidence type="ECO:0000256" key="1">
    <source>
        <dbReference type="ARBA" id="ARBA00022441"/>
    </source>
</evidence>
<keyword evidence="6" id="KW-1185">Reference proteome</keyword>
<name>A0A9P8THV2_WICPI</name>
<dbReference type="InterPro" id="IPR011333">
    <property type="entry name" value="SKP1/BTB/POZ_sf"/>
</dbReference>
<dbReference type="EMBL" id="JAEUBG010004945">
    <property type="protein sequence ID" value="KAH3679381.1"/>
    <property type="molecule type" value="Genomic_DNA"/>
</dbReference>
<evidence type="ECO:0000313" key="5">
    <source>
        <dbReference type="EMBL" id="KAH3679381.1"/>
    </source>
</evidence>
<dbReference type="Pfam" id="PF00651">
    <property type="entry name" value="BTB"/>
    <property type="match status" value="1"/>
</dbReference>
<dbReference type="InterPro" id="IPR015915">
    <property type="entry name" value="Kelch-typ_b-propeller"/>
</dbReference>
<dbReference type="Gene3D" id="2.120.10.80">
    <property type="entry name" value="Kelch-type beta propeller"/>
    <property type="match status" value="1"/>
</dbReference>
<feature type="compositionally biased region" description="Basic residues" evidence="3">
    <location>
        <begin position="13"/>
        <end position="25"/>
    </location>
</feature>
<evidence type="ECO:0000259" key="4">
    <source>
        <dbReference type="PROSITE" id="PS50097"/>
    </source>
</evidence>
<organism evidence="5 6">
    <name type="scientific">Wickerhamomyces pijperi</name>
    <name type="common">Yeast</name>
    <name type="synonym">Pichia pijperi</name>
    <dbReference type="NCBI Taxonomy" id="599730"/>
    <lineage>
        <taxon>Eukaryota</taxon>
        <taxon>Fungi</taxon>
        <taxon>Dikarya</taxon>
        <taxon>Ascomycota</taxon>
        <taxon>Saccharomycotina</taxon>
        <taxon>Saccharomycetes</taxon>
        <taxon>Phaffomycetales</taxon>
        <taxon>Wickerhamomycetaceae</taxon>
        <taxon>Wickerhamomyces</taxon>
    </lineage>
</organism>
<dbReference type="AlphaFoldDB" id="A0A9P8THV2"/>
<dbReference type="CDD" id="cd18186">
    <property type="entry name" value="BTB_POZ_ZBTB_KLHL-like"/>
    <property type="match status" value="1"/>
</dbReference>
<accession>A0A9P8THV2</accession>
<keyword evidence="2" id="KW-0677">Repeat</keyword>
<dbReference type="Gene3D" id="3.30.710.10">
    <property type="entry name" value="Potassium Channel Kv1.1, Chain A"/>
    <property type="match status" value="1"/>
</dbReference>
<gene>
    <name evidence="5" type="ORF">WICPIJ_008631</name>
</gene>
<proteinExistence type="predicted"/>